<evidence type="ECO:0000259" key="2">
    <source>
        <dbReference type="Pfam" id="PF00931"/>
    </source>
</evidence>
<evidence type="ECO:0000256" key="1">
    <source>
        <dbReference type="ARBA" id="ARBA00022821"/>
    </source>
</evidence>
<dbReference type="InterPro" id="IPR002182">
    <property type="entry name" value="NB-ARC"/>
</dbReference>
<dbReference type="PANTHER" id="PTHR36766">
    <property type="entry name" value="PLANT BROAD-SPECTRUM MILDEW RESISTANCE PROTEIN RPW8"/>
    <property type="match status" value="1"/>
</dbReference>
<sequence>MDGNESTKEEKAAEILRVLKTKKFVLLLDDIWERLDLLEMGVPHPDAQNKSKIVFTTRSQDVCRQMQAQKSIKVECLSSEAAWTLFQKKVGEETLKFIHIYRGLQRLLLKSAKVYLSLVTVGRAMVRKIPQIGTRLKEAAEISELKETEKMSLWDQNLEKFPETLMCPNLKTLFVRRCHQLTKFSSGFFQFMPLIKSFEFGRNDNLRASHSIPTLSNNNLRKLKEDKLVGIGLKWKDETIKDCFTPYFQVHEAEAYFAEESEIGNIDYDMQHSWVGAGSSSSGNSRGGAMLILRALIFHGAETAEKVGCTYDGCSILLFLDLRNWILWAAFGF</sequence>
<dbReference type="AlphaFoldDB" id="A0A438DF64"/>
<dbReference type="Pfam" id="PF00931">
    <property type="entry name" value="NB-ARC"/>
    <property type="match status" value="1"/>
</dbReference>
<feature type="domain" description="NB-ARC" evidence="2">
    <location>
        <begin position="4"/>
        <end position="95"/>
    </location>
</feature>
<dbReference type="Gene3D" id="3.80.10.10">
    <property type="entry name" value="Ribonuclease Inhibitor"/>
    <property type="match status" value="1"/>
</dbReference>
<dbReference type="SUPFAM" id="SSF52540">
    <property type="entry name" value="P-loop containing nucleoside triphosphate hydrolases"/>
    <property type="match status" value="1"/>
</dbReference>
<gene>
    <name evidence="3" type="primary">VvCHDh000853_7</name>
    <name evidence="3" type="ORF">CK203_084380</name>
</gene>
<dbReference type="GO" id="GO:0006952">
    <property type="term" value="P:defense response"/>
    <property type="evidence" value="ECO:0007669"/>
    <property type="project" value="UniProtKB-KW"/>
</dbReference>
<dbReference type="InterPro" id="IPR032675">
    <property type="entry name" value="LRR_dom_sf"/>
</dbReference>
<accession>A0A438DF64</accession>
<protein>
    <submittedName>
        <fullName evidence="3">Putative disease resistance protein</fullName>
    </submittedName>
</protein>
<dbReference type="EMBL" id="QGNW01001657">
    <property type="protein sequence ID" value="RVW34115.1"/>
    <property type="molecule type" value="Genomic_DNA"/>
</dbReference>
<name>A0A438DF64_VITVI</name>
<evidence type="ECO:0000313" key="3">
    <source>
        <dbReference type="EMBL" id="RVW34115.1"/>
    </source>
</evidence>
<reference evidence="3 4" key="1">
    <citation type="journal article" date="2018" name="PLoS Genet.">
        <title>Population sequencing reveals clonal diversity and ancestral inbreeding in the grapevine cultivar Chardonnay.</title>
        <authorList>
            <person name="Roach M.J."/>
            <person name="Johnson D.L."/>
            <person name="Bohlmann J."/>
            <person name="van Vuuren H.J."/>
            <person name="Jones S.J."/>
            <person name="Pretorius I.S."/>
            <person name="Schmidt S.A."/>
            <person name="Borneman A.R."/>
        </authorList>
    </citation>
    <scope>NUCLEOTIDE SEQUENCE [LARGE SCALE GENOMIC DNA]</scope>
    <source>
        <strain evidence="4">cv. Chardonnay</strain>
        <tissue evidence="3">Leaf</tissue>
    </source>
</reference>
<keyword evidence="1" id="KW-0611">Plant defense</keyword>
<comment type="caution">
    <text evidence="3">The sequence shown here is derived from an EMBL/GenBank/DDBJ whole genome shotgun (WGS) entry which is preliminary data.</text>
</comment>
<dbReference type="Proteomes" id="UP000288805">
    <property type="component" value="Unassembled WGS sequence"/>
</dbReference>
<dbReference type="SUPFAM" id="SSF52058">
    <property type="entry name" value="L domain-like"/>
    <property type="match status" value="1"/>
</dbReference>
<dbReference type="Gene3D" id="3.40.50.300">
    <property type="entry name" value="P-loop containing nucleotide triphosphate hydrolases"/>
    <property type="match status" value="1"/>
</dbReference>
<organism evidence="3 4">
    <name type="scientific">Vitis vinifera</name>
    <name type="common">Grape</name>
    <dbReference type="NCBI Taxonomy" id="29760"/>
    <lineage>
        <taxon>Eukaryota</taxon>
        <taxon>Viridiplantae</taxon>
        <taxon>Streptophyta</taxon>
        <taxon>Embryophyta</taxon>
        <taxon>Tracheophyta</taxon>
        <taxon>Spermatophyta</taxon>
        <taxon>Magnoliopsida</taxon>
        <taxon>eudicotyledons</taxon>
        <taxon>Gunneridae</taxon>
        <taxon>Pentapetalae</taxon>
        <taxon>rosids</taxon>
        <taxon>Vitales</taxon>
        <taxon>Vitaceae</taxon>
        <taxon>Viteae</taxon>
        <taxon>Vitis</taxon>
    </lineage>
</organism>
<dbReference type="InterPro" id="IPR027417">
    <property type="entry name" value="P-loop_NTPase"/>
</dbReference>
<evidence type="ECO:0000313" key="4">
    <source>
        <dbReference type="Proteomes" id="UP000288805"/>
    </source>
</evidence>
<dbReference type="PANTHER" id="PTHR36766:SF64">
    <property type="entry name" value="OS12G0206100 PROTEIN"/>
    <property type="match status" value="1"/>
</dbReference>
<proteinExistence type="predicted"/>
<dbReference type="GO" id="GO:0043531">
    <property type="term" value="F:ADP binding"/>
    <property type="evidence" value="ECO:0007669"/>
    <property type="project" value="InterPro"/>
</dbReference>